<proteinExistence type="predicted"/>
<evidence type="ECO:0000313" key="3">
    <source>
        <dbReference type="WBParaSite" id="Pan_g19367.t1"/>
    </source>
</evidence>
<feature type="transmembrane region" description="Helical" evidence="1">
    <location>
        <begin position="39"/>
        <end position="62"/>
    </location>
</feature>
<dbReference type="WBParaSite" id="Pan_g19367.t1">
    <property type="protein sequence ID" value="Pan_g19367.t1"/>
    <property type="gene ID" value="Pan_g19367"/>
</dbReference>
<reference evidence="2" key="1">
    <citation type="journal article" date="2013" name="Genetics">
        <title>The draft genome and transcriptome of Panagrellus redivivus are shaped by the harsh demands of a free-living lifestyle.</title>
        <authorList>
            <person name="Srinivasan J."/>
            <person name="Dillman A.R."/>
            <person name="Macchietto M.G."/>
            <person name="Heikkinen L."/>
            <person name="Lakso M."/>
            <person name="Fracchia K.M."/>
            <person name="Antoshechkin I."/>
            <person name="Mortazavi A."/>
            <person name="Wong G."/>
            <person name="Sternberg P.W."/>
        </authorList>
    </citation>
    <scope>NUCLEOTIDE SEQUENCE [LARGE SCALE GENOMIC DNA]</scope>
    <source>
        <strain evidence="2">MT8872</strain>
    </source>
</reference>
<protein>
    <submittedName>
        <fullName evidence="3">MARVEL domain-containing protein</fullName>
    </submittedName>
</protein>
<keyword evidence="1" id="KW-0812">Transmembrane</keyword>
<feature type="transmembrane region" description="Helical" evidence="1">
    <location>
        <begin position="129"/>
        <end position="148"/>
    </location>
</feature>
<feature type="transmembrane region" description="Helical" evidence="1">
    <location>
        <begin position="82"/>
        <end position="100"/>
    </location>
</feature>
<dbReference type="AlphaFoldDB" id="A0A7E4VCZ2"/>
<dbReference type="Proteomes" id="UP000492821">
    <property type="component" value="Unassembled WGS sequence"/>
</dbReference>
<keyword evidence="1" id="KW-1133">Transmembrane helix</keyword>
<keyword evidence="2" id="KW-1185">Reference proteome</keyword>
<sequence length="154" mass="17752">MAEFVTWCVTKRAAFKWCQIMCCLLAILFLIDGRAQWKVYSVIFGTDVFLAVATLITLGIYFMHVHRSNTKLWINIERVFNLIAVVISTIFAGVLLYDAIKMEQGDYRHHRYAPQLNIGQSGWSNRIRIVAVSQVCQAIFYLASLIWVHRHGLN</sequence>
<organism evidence="2 3">
    <name type="scientific">Panagrellus redivivus</name>
    <name type="common">Microworm</name>
    <dbReference type="NCBI Taxonomy" id="6233"/>
    <lineage>
        <taxon>Eukaryota</taxon>
        <taxon>Metazoa</taxon>
        <taxon>Ecdysozoa</taxon>
        <taxon>Nematoda</taxon>
        <taxon>Chromadorea</taxon>
        <taxon>Rhabditida</taxon>
        <taxon>Tylenchina</taxon>
        <taxon>Panagrolaimomorpha</taxon>
        <taxon>Panagrolaimoidea</taxon>
        <taxon>Panagrolaimidae</taxon>
        <taxon>Panagrellus</taxon>
    </lineage>
</organism>
<evidence type="ECO:0000313" key="2">
    <source>
        <dbReference type="Proteomes" id="UP000492821"/>
    </source>
</evidence>
<accession>A0A7E4VCZ2</accession>
<keyword evidence="1" id="KW-0472">Membrane</keyword>
<feature type="transmembrane region" description="Helical" evidence="1">
    <location>
        <begin position="14"/>
        <end position="32"/>
    </location>
</feature>
<name>A0A7E4VCZ2_PANRE</name>
<evidence type="ECO:0000256" key="1">
    <source>
        <dbReference type="SAM" id="Phobius"/>
    </source>
</evidence>
<reference evidence="3" key="2">
    <citation type="submission" date="2020-10" db="UniProtKB">
        <authorList>
            <consortium name="WormBaseParasite"/>
        </authorList>
    </citation>
    <scope>IDENTIFICATION</scope>
</reference>